<organism evidence="2 3">
    <name type="scientific">Exiguobacterium profundum</name>
    <dbReference type="NCBI Taxonomy" id="307643"/>
    <lineage>
        <taxon>Bacteria</taxon>
        <taxon>Bacillati</taxon>
        <taxon>Bacillota</taxon>
        <taxon>Bacilli</taxon>
        <taxon>Bacillales</taxon>
        <taxon>Bacillales Family XII. Incertae Sedis</taxon>
        <taxon>Exiguobacterium</taxon>
    </lineage>
</organism>
<dbReference type="EMBL" id="CP109618">
    <property type="protein sequence ID" value="WED56791.1"/>
    <property type="molecule type" value="Genomic_DNA"/>
</dbReference>
<dbReference type="Pfam" id="PF09346">
    <property type="entry name" value="SMI1_KNR4"/>
    <property type="match status" value="1"/>
</dbReference>
<dbReference type="Gene3D" id="3.40.1580.10">
    <property type="entry name" value="SMI1/KNR4-like"/>
    <property type="match status" value="1"/>
</dbReference>
<dbReference type="InterPro" id="IPR018958">
    <property type="entry name" value="Knr4/Smi1-like_dom"/>
</dbReference>
<sequence>MLATVSSQSPKNGQKSTDFTNFFMKNMDGVSLLLALETFKKRLINDRLEVQREEGYLSNEVFSFGSPASENELSKLPNKTPNEMIEFLKSHNGAEIFIHPEYGGGIIFFSVDEILEYIDIWECPENCIPVGVGRDGEWIICEVDRTGGNRIWVGESISFEDEYERLPMGFADWFDYLLVAQGAHFWDWFR</sequence>
<dbReference type="Proteomes" id="UP001219957">
    <property type="component" value="Plasmid pEprTSS-3"/>
</dbReference>
<gene>
    <name evidence="2" type="ORF">OE059_15050</name>
</gene>
<dbReference type="SUPFAM" id="SSF160631">
    <property type="entry name" value="SMI1/KNR4-like"/>
    <property type="match status" value="1"/>
</dbReference>
<geneLocation type="plasmid" evidence="2 3">
    <name>pEprTSS-3</name>
</geneLocation>
<name>A0ABY8B6J3_9BACL</name>
<reference evidence="2 3" key="1">
    <citation type="submission" date="2022-10" db="EMBL/GenBank/DDBJ databases">
        <title>Complete genome sequence of Exiguobacterium profundum TSS-3 isolated from an extremely saline-alkaline spring located in Ixtapa, Chiapas-Mexico.</title>
        <authorList>
            <person name="Rincon-Rosales R."/>
            <person name="Rogel M.A."/>
            <person name="Rincon-Molina C.I."/>
            <person name="Guerrero G."/>
            <person name="Manzano-Gomez L.A."/>
            <person name="Lopez-Lopez A."/>
            <person name="Rincon Molina F.A."/>
            <person name="Martinez-Romero E."/>
        </authorList>
    </citation>
    <scope>NUCLEOTIDE SEQUENCE [LARGE SCALE GENOMIC DNA]</scope>
    <source>
        <strain evidence="2 3">TSS-3</strain>
        <plasmid evidence="2 3">pEprTSS-3</plasmid>
    </source>
</reference>
<evidence type="ECO:0000313" key="2">
    <source>
        <dbReference type="EMBL" id="WED56791.1"/>
    </source>
</evidence>
<proteinExistence type="predicted"/>
<keyword evidence="3" id="KW-1185">Reference proteome</keyword>
<dbReference type="RefSeq" id="WP_275060640.1">
    <property type="nucleotide sequence ID" value="NZ_CP109618.1"/>
</dbReference>
<feature type="domain" description="Knr4/Smi1-like" evidence="1">
    <location>
        <begin position="74"/>
        <end position="175"/>
    </location>
</feature>
<accession>A0ABY8B6J3</accession>
<keyword evidence="2" id="KW-0614">Plasmid</keyword>
<evidence type="ECO:0000259" key="1">
    <source>
        <dbReference type="Pfam" id="PF09346"/>
    </source>
</evidence>
<evidence type="ECO:0000313" key="3">
    <source>
        <dbReference type="Proteomes" id="UP001219957"/>
    </source>
</evidence>
<dbReference type="InterPro" id="IPR037883">
    <property type="entry name" value="Knr4/Smi1-like_sf"/>
</dbReference>
<protein>
    <submittedName>
        <fullName evidence="2">SMI1/KNR4 family protein</fullName>
    </submittedName>
</protein>